<dbReference type="Proteomes" id="UP001631949">
    <property type="component" value="Unassembled WGS sequence"/>
</dbReference>
<evidence type="ECO:0000256" key="1">
    <source>
        <dbReference type="ARBA" id="ARBA00018672"/>
    </source>
</evidence>
<evidence type="ECO:0000256" key="6">
    <source>
        <dbReference type="PROSITE-ProRule" id="PRU00169"/>
    </source>
</evidence>
<dbReference type="Gene3D" id="1.10.10.10">
    <property type="entry name" value="Winged helix-like DNA-binding domain superfamily/Winged helix DNA-binding domain"/>
    <property type="match status" value="1"/>
</dbReference>
<gene>
    <name evidence="10" type="ORF">ACKQTC_01245</name>
</gene>
<evidence type="ECO:0000313" key="10">
    <source>
        <dbReference type="EMBL" id="MFM9413002.1"/>
    </source>
</evidence>
<evidence type="ECO:0000256" key="2">
    <source>
        <dbReference type="ARBA" id="ARBA00023015"/>
    </source>
</evidence>
<proteinExistence type="predicted"/>
<sequence>MAKILVVEDDGVIRSQVAAALQAHGHVVIEHDGSQDPAALCRAEGPDLLVMDIGLSRKNGLYWCELIRRRSKLPILIVSARREDVDLITGMAVGADDYLAKPFALSVFVAKVQALLRRTYDYNTEPVHLTLGDLVFYPEEMRALGPLGQVDLSATEGAILAQLLRAAGGFVSREGLALNLWEGAHFIDDNTLSVNVSRLRKKLEGTGASVMIQTKKGYGYGIMEKD</sequence>
<comment type="caution">
    <text evidence="10">The sequence shown here is derived from an EMBL/GenBank/DDBJ whole genome shotgun (WGS) entry which is preliminary data.</text>
</comment>
<feature type="DNA-binding region" description="OmpR/PhoB-type" evidence="7">
    <location>
        <begin position="126"/>
        <end position="224"/>
    </location>
</feature>
<keyword evidence="6" id="KW-0597">Phosphoprotein</keyword>
<evidence type="ECO:0000256" key="5">
    <source>
        <dbReference type="ARBA" id="ARBA00024867"/>
    </source>
</evidence>
<dbReference type="Pfam" id="PF00072">
    <property type="entry name" value="Response_reg"/>
    <property type="match status" value="1"/>
</dbReference>
<dbReference type="SMART" id="SM00862">
    <property type="entry name" value="Trans_reg_C"/>
    <property type="match status" value="1"/>
</dbReference>
<evidence type="ECO:0000259" key="8">
    <source>
        <dbReference type="PROSITE" id="PS50110"/>
    </source>
</evidence>
<reference evidence="10 11" key="1">
    <citation type="journal article" date="2016" name="Int. J. Syst. Evol. Microbiol.">
        <title>Peptococcus simiae sp. nov., isolated from rhesus macaque faeces and emended description of the genus Peptococcus.</title>
        <authorList>
            <person name="Shkoporov A.N."/>
            <person name="Efimov B.A."/>
            <person name="Kondova I."/>
            <person name="Ouwerling B."/>
            <person name="Chaplin A.V."/>
            <person name="Shcherbakova V.A."/>
            <person name="Langermans J.A.M."/>
        </authorList>
    </citation>
    <scope>NUCLEOTIDE SEQUENCE [LARGE SCALE GENOMIC DNA]</scope>
    <source>
        <strain evidence="10 11">M108</strain>
    </source>
</reference>
<dbReference type="SUPFAM" id="SSF52172">
    <property type="entry name" value="CheY-like"/>
    <property type="match status" value="1"/>
</dbReference>
<dbReference type="EMBL" id="JBJUVG010000001">
    <property type="protein sequence ID" value="MFM9413002.1"/>
    <property type="molecule type" value="Genomic_DNA"/>
</dbReference>
<dbReference type="InterPro" id="IPR036388">
    <property type="entry name" value="WH-like_DNA-bd_sf"/>
</dbReference>
<dbReference type="Gene3D" id="3.40.50.2300">
    <property type="match status" value="1"/>
</dbReference>
<organism evidence="10 11">
    <name type="scientific">Peptococcus simiae</name>
    <dbReference type="NCBI Taxonomy" id="1643805"/>
    <lineage>
        <taxon>Bacteria</taxon>
        <taxon>Bacillati</taxon>
        <taxon>Bacillota</taxon>
        <taxon>Clostridia</taxon>
        <taxon>Eubacteriales</taxon>
        <taxon>Peptococcaceae</taxon>
        <taxon>Peptococcus</taxon>
    </lineage>
</organism>
<keyword evidence="2" id="KW-0805">Transcription regulation</keyword>
<dbReference type="InterPro" id="IPR001789">
    <property type="entry name" value="Sig_transdc_resp-reg_receiver"/>
</dbReference>
<dbReference type="PROSITE" id="PS51755">
    <property type="entry name" value="OMPR_PHOB"/>
    <property type="match status" value="1"/>
</dbReference>
<comment type="function">
    <text evidence="5">May play the central regulatory role in sporulation. It may be an element of the effector pathway responsible for the activation of sporulation genes in response to nutritional stress. Spo0A may act in concert with spo0H (a sigma factor) to control the expression of some genes that are critical to the sporulation process.</text>
</comment>
<evidence type="ECO:0000256" key="3">
    <source>
        <dbReference type="ARBA" id="ARBA00023125"/>
    </source>
</evidence>
<dbReference type="InterPro" id="IPR039420">
    <property type="entry name" value="WalR-like"/>
</dbReference>
<dbReference type="SUPFAM" id="SSF46894">
    <property type="entry name" value="C-terminal effector domain of the bipartite response regulators"/>
    <property type="match status" value="1"/>
</dbReference>
<feature type="modified residue" description="4-aspartylphosphate" evidence="6">
    <location>
        <position position="52"/>
    </location>
</feature>
<dbReference type="CDD" id="cd00383">
    <property type="entry name" value="trans_reg_C"/>
    <property type="match status" value="1"/>
</dbReference>
<protein>
    <recommendedName>
        <fullName evidence="1">Stage 0 sporulation protein A homolog</fullName>
    </recommendedName>
</protein>
<dbReference type="SMART" id="SM00448">
    <property type="entry name" value="REC"/>
    <property type="match status" value="1"/>
</dbReference>
<dbReference type="Pfam" id="PF00486">
    <property type="entry name" value="Trans_reg_C"/>
    <property type="match status" value="1"/>
</dbReference>
<feature type="domain" description="Response regulatory" evidence="8">
    <location>
        <begin position="3"/>
        <end position="116"/>
    </location>
</feature>
<evidence type="ECO:0000256" key="4">
    <source>
        <dbReference type="ARBA" id="ARBA00023163"/>
    </source>
</evidence>
<dbReference type="PROSITE" id="PS50110">
    <property type="entry name" value="RESPONSE_REGULATORY"/>
    <property type="match status" value="1"/>
</dbReference>
<evidence type="ECO:0000259" key="9">
    <source>
        <dbReference type="PROSITE" id="PS51755"/>
    </source>
</evidence>
<feature type="domain" description="OmpR/PhoB-type" evidence="9">
    <location>
        <begin position="126"/>
        <end position="224"/>
    </location>
</feature>
<evidence type="ECO:0000313" key="11">
    <source>
        <dbReference type="Proteomes" id="UP001631949"/>
    </source>
</evidence>
<accession>A0ABW9GXT9</accession>
<dbReference type="InterPro" id="IPR001867">
    <property type="entry name" value="OmpR/PhoB-type_DNA-bd"/>
</dbReference>
<name>A0ABW9GXT9_9FIRM</name>
<keyword evidence="3 7" id="KW-0238">DNA-binding</keyword>
<dbReference type="Gene3D" id="6.10.250.690">
    <property type="match status" value="1"/>
</dbReference>
<dbReference type="InterPro" id="IPR016032">
    <property type="entry name" value="Sig_transdc_resp-reg_C-effctor"/>
</dbReference>
<evidence type="ECO:0000256" key="7">
    <source>
        <dbReference type="PROSITE-ProRule" id="PRU01091"/>
    </source>
</evidence>
<keyword evidence="11" id="KW-1185">Reference proteome</keyword>
<dbReference type="InterPro" id="IPR011006">
    <property type="entry name" value="CheY-like_superfamily"/>
</dbReference>
<dbReference type="RefSeq" id="WP_408976619.1">
    <property type="nucleotide sequence ID" value="NZ_JBJUVG010000001.1"/>
</dbReference>
<dbReference type="PANTHER" id="PTHR48111:SF43">
    <property type="entry name" value="STAGE 0 SPORULATION PROTEIN A HOMOLOG"/>
    <property type="match status" value="1"/>
</dbReference>
<keyword evidence="4" id="KW-0804">Transcription</keyword>
<dbReference type="PANTHER" id="PTHR48111">
    <property type="entry name" value="REGULATOR OF RPOS"/>
    <property type="match status" value="1"/>
</dbReference>